<keyword evidence="3 5" id="KW-1133">Transmembrane helix</keyword>
<dbReference type="EMBL" id="JACVHF010000011">
    <property type="protein sequence ID" value="MBC9785164.1"/>
    <property type="molecule type" value="Genomic_DNA"/>
</dbReference>
<dbReference type="Pfam" id="PF13520">
    <property type="entry name" value="AA_permease_2"/>
    <property type="match status" value="1"/>
</dbReference>
<feature type="transmembrane region" description="Helical" evidence="5">
    <location>
        <begin position="384"/>
        <end position="406"/>
    </location>
</feature>
<keyword evidence="4 5" id="KW-0472">Membrane</keyword>
<name>A0ABR7T315_HELCL</name>
<feature type="transmembrane region" description="Helical" evidence="5">
    <location>
        <begin position="72"/>
        <end position="94"/>
    </location>
</feature>
<feature type="transmembrane region" description="Helical" evidence="5">
    <location>
        <begin position="156"/>
        <end position="174"/>
    </location>
</feature>
<evidence type="ECO:0000256" key="3">
    <source>
        <dbReference type="ARBA" id="ARBA00022989"/>
    </source>
</evidence>
<sequence>MYLVGRKPQVVQRSIKRLLFGKPLHNRELSHEKLPNWKALPIFSSDALSSIAYGPEQVILALTAASALAYGFVPYVSLGILLLLAVVTLSYVQVARANPGGGGSYSVARGNLGELPALIAAGSLVADYCLTVAVSISSGTDALVSAFPQLNPIRLGIDLFVLFGILMVINLRGVRESANAFVYPTYAFIFGIAALIATGIYQTLTGIQPVLPAASLEKQWTAGMIFVLLRAFSNGCSSMTGIEAISNGVPNFNEPSAENARITTYSMSLVLGTMFAGISFLMMHFHILPMENVTGLSQIAEATLGRNWAYYYIQFTTMIILYLAANTAYNGLPPLLSILATDGYMPRYLSARGDRLAFTNGILFLTFAAAFLIVVYHGNTEHLISLYAIGVFLSFTIAQTGMVIHWRKEGGAGAKSRAFVNGIGAVITGIVVVVIVISKFVHGAWMILVFIPAAIFVFKKVKTHYLAVSDQLGVNWNEVGQPGPERKHIVIVPIAGVNRVVQNTIDYAKVLGGEVHAVYISTDPEQTGKVLERWNRWKPSIDLKIIESPYRTIIAPLVSYIDRIDKKNSPDDFITVLIPEFETKKWWHRLLHNQTGWMLRTILLLYRDVVVTVVPFKLVK</sequence>
<proteinExistence type="predicted"/>
<feature type="transmembrane region" description="Helical" evidence="5">
    <location>
        <begin position="443"/>
        <end position="461"/>
    </location>
</feature>
<dbReference type="InterPro" id="IPR053153">
    <property type="entry name" value="APC_K+_Transporter"/>
</dbReference>
<dbReference type="Gene3D" id="1.20.1740.10">
    <property type="entry name" value="Amino acid/polyamine transporter I"/>
    <property type="match status" value="1"/>
</dbReference>
<protein>
    <submittedName>
        <fullName evidence="6">APC family permease</fullName>
    </submittedName>
</protein>
<feature type="transmembrane region" description="Helical" evidence="5">
    <location>
        <begin position="308"/>
        <end position="329"/>
    </location>
</feature>
<feature type="transmembrane region" description="Helical" evidence="5">
    <location>
        <begin position="262"/>
        <end position="288"/>
    </location>
</feature>
<feature type="transmembrane region" description="Helical" evidence="5">
    <location>
        <begin position="356"/>
        <end position="378"/>
    </location>
</feature>
<evidence type="ECO:0000256" key="1">
    <source>
        <dbReference type="ARBA" id="ARBA00004141"/>
    </source>
</evidence>
<dbReference type="InterPro" id="IPR002293">
    <property type="entry name" value="AA/rel_permease1"/>
</dbReference>
<organism evidence="6 7">
    <name type="scientific">Heliobacterium chlorum</name>
    <dbReference type="NCBI Taxonomy" id="2698"/>
    <lineage>
        <taxon>Bacteria</taxon>
        <taxon>Bacillati</taxon>
        <taxon>Bacillota</taxon>
        <taxon>Clostridia</taxon>
        <taxon>Eubacteriales</taxon>
        <taxon>Heliobacteriaceae</taxon>
        <taxon>Heliobacterium</taxon>
    </lineage>
</organism>
<dbReference type="Proteomes" id="UP000617402">
    <property type="component" value="Unassembled WGS sequence"/>
</dbReference>
<feature type="transmembrane region" description="Helical" evidence="5">
    <location>
        <begin position="115"/>
        <end position="136"/>
    </location>
</feature>
<reference evidence="6 7" key="1">
    <citation type="submission" date="2020-07" db="EMBL/GenBank/DDBJ databases">
        <title>Draft whole-genome sequence of Heliobacterium chlorum DSM 3682, type strain.</title>
        <authorList>
            <person name="Kyndt J.A."/>
            <person name="Meyer T.E."/>
            <person name="Imhoff J.F."/>
        </authorList>
    </citation>
    <scope>NUCLEOTIDE SEQUENCE [LARGE SCALE GENOMIC DNA]</scope>
    <source>
        <strain evidence="6 7">DSM 3682</strain>
    </source>
</reference>
<feature type="transmembrane region" description="Helical" evidence="5">
    <location>
        <begin position="221"/>
        <end position="242"/>
    </location>
</feature>
<keyword evidence="7" id="KW-1185">Reference proteome</keyword>
<comment type="caution">
    <text evidence="6">The sequence shown here is derived from an EMBL/GenBank/DDBJ whole genome shotgun (WGS) entry which is preliminary data.</text>
</comment>
<evidence type="ECO:0000313" key="7">
    <source>
        <dbReference type="Proteomes" id="UP000617402"/>
    </source>
</evidence>
<evidence type="ECO:0000256" key="4">
    <source>
        <dbReference type="ARBA" id="ARBA00023136"/>
    </source>
</evidence>
<accession>A0ABR7T315</accession>
<evidence type="ECO:0000256" key="2">
    <source>
        <dbReference type="ARBA" id="ARBA00022692"/>
    </source>
</evidence>
<gene>
    <name evidence="6" type="ORF">H1S01_11655</name>
</gene>
<evidence type="ECO:0000313" key="6">
    <source>
        <dbReference type="EMBL" id="MBC9785164.1"/>
    </source>
</evidence>
<evidence type="ECO:0000256" key="5">
    <source>
        <dbReference type="SAM" id="Phobius"/>
    </source>
</evidence>
<dbReference type="PANTHER" id="PTHR47704">
    <property type="entry name" value="POTASSIUM TRANSPORTER KIMA"/>
    <property type="match status" value="1"/>
</dbReference>
<keyword evidence="2 5" id="KW-0812">Transmembrane</keyword>
<dbReference type="PANTHER" id="PTHR47704:SF1">
    <property type="entry name" value="POTASSIUM TRANSPORTER KIMA"/>
    <property type="match status" value="1"/>
</dbReference>
<feature type="transmembrane region" description="Helical" evidence="5">
    <location>
        <begin position="181"/>
        <end position="201"/>
    </location>
</feature>
<comment type="subcellular location">
    <subcellularLocation>
        <location evidence="1">Membrane</location>
        <topology evidence="1">Multi-pass membrane protein</topology>
    </subcellularLocation>
</comment>
<feature type="transmembrane region" description="Helical" evidence="5">
    <location>
        <begin position="418"/>
        <end position="437"/>
    </location>
</feature>